<reference evidence="3 4" key="1">
    <citation type="submission" date="2019-10" db="EMBL/GenBank/DDBJ databases">
        <authorList>
            <person name="Palmer J.M."/>
        </authorList>
    </citation>
    <scope>NUCLEOTIDE SEQUENCE [LARGE SCALE GENOMIC DNA]</scope>
    <source>
        <strain evidence="3 4">TWF718</strain>
    </source>
</reference>
<evidence type="ECO:0000256" key="2">
    <source>
        <dbReference type="SAM" id="Phobius"/>
    </source>
</evidence>
<dbReference type="EMBL" id="JAVHNR010000009">
    <property type="protein sequence ID" value="KAK6333032.1"/>
    <property type="molecule type" value="Genomic_DNA"/>
</dbReference>
<evidence type="ECO:0000256" key="1">
    <source>
        <dbReference type="SAM" id="MobiDB-lite"/>
    </source>
</evidence>
<name>A0AAN8RK49_9PEZI</name>
<organism evidence="3 4">
    <name type="scientific">Orbilia javanica</name>
    <dbReference type="NCBI Taxonomy" id="47235"/>
    <lineage>
        <taxon>Eukaryota</taxon>
        <taxon>Fungi</taxon>
        <taxon>Dikarya</taxon>
        <taxon>Ascomycota</taxon>
        <taxon>Pezizomycotina</taxon>
        <taxon>Orbiliomycetes</taxon>
        <taxon>Orbiliales</taxon>
        <taxon>Orbiliaceae</taxon>
        <taxon>Orbilia</taxon>
    </lineage>
</organism>
<accession>A0AAN8RK49</accession>
<evidence type="ECO:0000313" key="3">
    <source>
        <dbReference type="EMBL" id="KAK6333032.1"/>
    </source>
</evidence>
<keyword evidence="2" id="KW-1133">Transmembrane helix</keyword>
<dbReference type="AlphaFoldDB" id="A0AAN8RK49"/>
<feature type="transmembrane region" description="Helical" evidence="2">
    <location>
        <begin position="86"/>
        <end position="107"/>
    </location>
</feature>
<dbReference type="Proteomes" id="UP001313282">
    <property type="component" value="Unassembled WGS sequence"/>
</dbReference>
<proteinExistence type="predicted"/>
<comment type="caution">
    <text evidence="3">The sequence shown here is derived from an EMBL/GenBank/DDBJ whole genome shotgun (WGS) entry which is preliminary data.</text>
</comment>
<sequence length="172" mass="18666">MAPVSTLERRFWDSLLGTLGLGDHDYDYDQDHGLKNQPTPGSNELIPSEPLSTATTAVTNLNFTTAMSSIPQPTIFNEPLLGSSDFLGWFFIGGATGFILYVSMVGLSRRVKRKRSQDEEAGEELAEINPTRDRVESTEGDGDGDGDPSKETQGGVPPPYSAHTQDTPVYLS</sequence>
<keyword evidence="2" id="KW-0472">Membrane</keyword>
<feature type="compositionally biased region" description="Polar residues" evidence="1">
    <location>
        <begin position="162"/>
        <end position="172"/>
    </location>
</feature>
<keyword evidence="2" id="KW-0812">Transmembrane</keyword>
<gene>
    <name evidence="3" type="ORF">TWF718_010856</name>
</gene>
<keyword evidence="4" id="KW-1185">Reference proteome</keyword>
<evidence type="ECO:0000313" key="4">
    <source>
        <dbReference type="Proteomes" id="UP001313282"/>
    </source>
</evidence>
<protein>
    <submittedName>
        <fullName evidence="3">Uncharacterized protein</fullName>
    </submittedName>
</protein>
<feature type="region of interest" description="Disordered" evidence="1">
    <location>
        <begin position="112"/>
        <end position="172"/>
    </location>
</feature>